<dbReference type="InterPro" id="IPR029058">
    <property type="entry name" value="AB_hydrolase_fold"/>
</dbReference>
<dbReference type="Gene3D" id="3.40.50.1820">
    <property type="entry name" value="alpha/beta hydrolase"/>
    <property type="match status" value="1"/>
</dbReference>
<dbReference type="Proteomes" id="UP001470288">
    <property type="component" value="Unassembled WGS sequence"/>
</dbReference>
<dbReference type="PANTHER" id="PTHR48081">
    <property type="entry name" value="AB HYDROLASE SUPERFAMILY PROTEIN C4A8.06C"/>
    <property type="match status" value="1"/>
</dbReference>
<name>A0ABV1I1D8_9FIRM</name>
<comment type="similarity">
    <text evidence="1">Belongs to the 'GDXG' lipolytic enzyme family.</text>
</comment>
<protein>
    <submittedName>
        <fullName evidence="4">Alpha/beta hydrolase</fullName>
    </submittedName>
</protein>
<dbReference type="SUPFAM" id="SSF53474">
    <property type="entry name" value="alpha/beta-Hydrolases"/>
    <property type="match status" value="1"/>
</dbReference>
<dbReference type="PANTHER" id="PTHR48081:SF8">
    <property type="entry name" value="ALPHA_BETA HYDROLASE FOLD-3 DOMAIN-CONTAINING PROTEIN-RELATED"/>
    <property type="match status" value="1"/>
</dbReference>
<dbReference type="InterPro" id="IPR050300">
    <property type="entry name" value="GDXG_lipolytic_enzyme"/>
</dbReference>
<gene>
    <name evidence="4" type="ORF">WMO62_09150</name>
</gene>
<evidence type="ECO:0000256" key="1">
    <source>
        <dbReference type="ARBA" id="ARBA00010515"/>
    </source>
</evidence>
<dbReference type="PROSITE" id="PS01173">
    <property type="entry name" value="LIPASE_GDXG_HIS"/>
    <property type="match status" value="1"/>
</dbReference>
<proteinExistence type="inferred from homology"/>
<evidence type="ECO:0000313" key="4">
    <source>
        <dbReference type="EMBL" id="MEQ2579002.1"/>
    </source>
</evidence>
<dbReference type="InterPro" id="IPR013094">
    <property type="entry name" value="AB_hydrolase_3"/>
</dbReference>
<dbReference type="InterPro" id="IPR002168">
    <property type="entry name" value="Lipase_GDXG_HIS_AS"/>
</dbReference>
<dbReference type="GO" id="GO:0016787">
    <property type="term" value="F:hydrolase activity"/>
    <property type="evidence" value="ECO:0007669"/>
    <property type="project" value="UniProtKB-KW"/>
</dbReference>
<dbReference type="RefSeq" id="WP_349144490.1">
    <property type="nucleotide sequence ID" value="NZ_JBBMFC010000014.1"/>
</dbReference>
<dbReference type="EMBL" id="JBBMFC010000014">
    <property type="protein sequence ID" value="MEQ2579002.1"/>
    <property type="molecule type" value="Genomic_DNA"/>
</dbReference>
<comment type="caution">
    <text evidence="4">The sequence shown here is derived from an EMBL/GenBank/DDBJ whole genome shotgun (WGS) entry which is preliminary data.</text>
</comment>
<dbReference type="Pfam" id="PF07859">
    <property type="entry name" value="Abhydrolase_3"/>
    <property type="match status" value="1"/>
</dbReference>
<keyword evidence="2 4" id="KW-0378">Hydrolase</keyword>
<sequence length="319" mass="35708">MEKKFETLLKIKYGSLNPKVNLEPDFFTGFDPARRKEIVTEEAAFYHGITQPYSKDDKLEKHYESFTAEDGYEIPVKIYRPKNATGPLPVVMFFHGGGFMTCSVETHDYVPSYLAAEAGVVAINVEYRLAPEYKFPRGLEDCYLACKWAIEHKEQLGIVENRLFVCGDSSGGNFAAAMALMARDRKEFEVYGQILIYPVTDAAEAVQKKSLEVYGSVCGTEEHPTPVLTSYFEDIKADAGKPYASPLLADDLEGLPKALFIQAECDGLVDDGLMYAKRLKDAGVPVECKVYEGMPHAFILRTYSETFEALDQICAFLKK</sequence>
<feature type="domain" description="Alpha/beta hydrolase fold-3" evidence="3">
    <location>
        <begin position="91"/>
        <end position="299"/>
    </location>
</feature>
<reference evidence="4 5" key="1">
    <citation type="submission" date="2024-03" db="EMBL/GenBank/DDBJ databases">
        <title>Human intestinal bacterial collection.</title>
        <authorList>
            <person name="Pauvert C."/>
            <person name="Hitch T.C.A."/>
            <person name="Clavel T."/>
        </authorList>
    </citation>
    <scope>NUCLEOTIDE SEQUENCE [LARGE SCALE GENOMIC DNA]</scope>
    <source>
        <strain evidence="4 5">CLA-AA-H78B</strain>
    </source>
</reference>
<keyword evidence="5" id="KW-1185">Reference proteome</keyword>
<evidence type="ECO:0000256" key="2">
    <source>
        <dbReference type="ARBA" id="ARBA00022801"/>
    </source>
</evidence>
<evidence type="ECO:0000259" key="3">
    <source>
        <dbReference type="Pfam" id="PF07859"/>
    </source>
</evidence>
<organism evidence="4 5">
    <name type="scientific">Hominiventricola aquisgranensis</name>
    <dbReference type="NCBI Taxonomy" id="3133164"/>
    <lineage>
        <taxon>Bacteria</taxon>
        <taxon>Bacillati</taxon>
        <taxon>Bacillota</taxon>
        <taxon>Clostridia</taxon>
        <taxon>Lachnospirales</taxon>
        <taxon>Lachnospiraceae</taxon>
        <taxon>Hominiventricola</taxon>
    </lineage>
</organism>
<evidence type="ECO:0000313" key="5">
    <source>
        <dbReference type="Proteomes" id="UP001470288"/>
    </source>
</evidence>
<accession>A0ABV1I1D8</accession>